<dbReference type="EMBL" id="FTOR01000003">
    <property type="protein sequence ID" value="SIT03462.1"/>
    <property type="molecule type" value="Genomic_DNA"/>
</dbReference>
<keyword evidence="4" id="KW-0238">DNA-binding</keyword>
<evidence type="ECO:0000313" key="5">
    <source>
        <dbReference type="Proteomes" id="UP000186917"/>
    </source>
</evidence>
<keyword evidence="1" id="KW-0805">Transcription regulation</keyword>
<accession>A0A1N7NYR8</accession>
<dbReference type="AlphaFoldDB" id="A0A1N7NYR8"/>
<dbReference type="GO" id="GO:0003700">
    <property type="term" value="F:DNA-binding transcription factor activity"/>
    <property type="evidence" value="ECO:0007669"/>
    <property type="project" value="InterPro"/>
</dbReference>
<dbReference type="PANTHER" id="PTHR47893:SF1">
    <property type="entry name" value="REGULATORY PROTEIN PCHR"/>
    <property type="match status" value="1"/>
</dbReference>
<evidence type="ECO:0000259" key="3">
    <source>
        <dbReference type="PROSITE" id="PS01124"/>
    </source>
</evidence>
<dbReference type="InterPro" id="IPR018060">
    <property type="entry name" value="HTH_AraC"/>
</dbReference>
<dbReference type="SMART" id="SM00342">
    <property type="entry name" value="HTH_ARAC"/>
    <property type="match status" value="1"/>
</dbReference>
<dbReference type="Pfam" id="PF12833">
    <property type="entry name" value="HTH_18"/>
    <property type="match status" value="1"/>
</dbReference>
<name>A0A1N7NYR8_9BACT</name>
<dbReference type="SUPFAM" id="SSF46689">
    <property type="entry name" value="Homeodomain-like"/>
    <property type="match status" value="1"/>
</dbReference>
<keyword evidence="2" id="KW-0804">Transcription</keyword>
<evidence type="ECO:0000256" key="2">
    <source>
        <dbReference type="ARBA" id="ARBA00023163"/>
    </source>
</evidence>
<evidence type="ECO:0000313" key="4">
    <source>
        <dbReference type="EMBL" id="SIT03462.1"/>
    </source>
</evidence>
<organism evidence="4 5">
    <name type="scientific">Filimonas lacunae</name>
    <dbReference type="NCBI Taxonomy" id="477680"/>
    <lineage>
        <taxon>Bacteria</taxon>
        <taxon>Pseudomonadati</taxon>
        <taxon>Bacteroidota</taxon>
        <taxon>Chitinophagia</taxon>
        <taxon>Chitinophagales</taxon>
        <taxon>Chitinophagaceae</taxon>
        <taxon>Filimonas</taxon>
    </lineage>
</organism>
<evidence type="ECO:0000256" key="1">
    <source>
        <dbReference type="ARBA" id="ARBA00023015"/>
    </source>
</evidence>
<dbReference type="InterPro" id="IPR009057">
    <property type="entry name" value="Homeodomain-like_sf"/>
</dbReference>
<feature type="domain" description="HTH araC/xylS-type" evidence="3">
    <location>
        <begin position="223"/>
        <end position="321"/>
    </location>
</feature>
<sequence length="322" mass="37140">MPLIATHNEYIWEPVAVPNSFKKHQIIWMTHAECRRYSSGIVFIQQYFSAHHHICYCVSETTYPINIAYTIPYEAIAFHYQLKGKNSLYVKHAELLWLNSNHYTAYPIMPGNLSVTLQAGITESVMIATNTQNMQTLLSNFDHIQQLLSPGLPSDNITTIPLLPIDAYIESIIQKELFTNITNRLLHARIKTSVFHLIGHYEWQLASDKITAVPLNKYYHIINEIKQEIETNPNRLLQTEKYFAKKYVIGEVTMQRYFKLTLGTTLAAYRHKHCMLKAKELLYTGESIGNISDTLGYSDPANFTKAFRDYFGHPPSIYRKGT</sequence>
<dbReference type="PANTHER" id="PTHR47893">
    <property type="entry name" value="REGULATORY PROTEIN PCHR"/>
    <property type="match status" value="1"/>
</dbReference>
<dbReference type="InterPro" id="IPR053142">
    <property type="entry name" value="PchR_regulatory_protein"/>
</dbReference>
<dbReference type="STRING" id="477680.SAMN05421788_10331"/>
<gene>
    <name evidence="4" type="ORF">SAMN05421788_10331</name>
</gene>
<reference evidence="5" key="1">
    <citation type="submission" date="2017-01" db="EMBL/GenBank/DDBJ databases">
        <authorList>
            <person name="Varghese N."/>
            <person name="Submissions S."/>
        </authorList>
    </citation>
    <scope>NUCLEOTIDE SEQUENCE [LARGE SCALE GENOMIC DNA]</scope>
    <source>
        <strain evidence="5">DSM 21054</strain>
    </source>
</reference>
<keyword evidence="5" id="KW-1185">Reference proteome</keyword>
<dbReference type="GO" id="GO:0043565">
    <property type="term" value="F:sequence-specific DNA binding"/>
    <property type="evidence" value="ECO:0007669"/>
    <property type="project" value="InterPro"/>
</dbReference>
<proteinExistence type="predicted"/>
<dbReference type="Gene3D" id="1.10.10.60">
    <property type="entry name" value="Homeodomain-like"/>
    <property type="match status" value="1"/>
</dbReference>
<protein>
    <submittedName>
        <fullName evidence="4">AraC-type DNA-binding protein</fullName>
    </submittedName>
</protein>
<dbReference type="Proteomes" id="UP000186917">
    <property type="component" value="Unassembled WGS sequence"/>
</dbReference>
<dbReference type="PROSITE" id="PS01124">
    <property type="entry name" value="HTH_ARAC_FAMILY_2"/>
    <property type="match status" value="1"/>
</dbReference>